<dbReference type="SMART" id="SM00028">
    <property type="entry name" value="TPR"/>
    <property type="match status" value="3"/>
</dbReference>
<dbReference type="SUPFAM" id="SSF48452">
    <property type="entry name" value="TPR-like"/>
    <property type="match status" value="1"/>
</dbReference>
<dbReference type="EMBL" id="JAPNKA010000001">
    <property type="protein sequence ID" value="MCY1078105.1"/>
    <property type="molecule type" value="Genomic_DNA"/>
</dbReference>
<dbReference type="RefSeq" id="WP_267536900.1">
    <property type="nucleotide sequence ID" value="NZ_JAPNKA010000001.1"/>
</dbReference>
<evidence type="ECO:0000313" key="3">
    <source>
        <dbReference type="Proteomes" id="UP001207654"/>
    </source>
</evidence>
<reference evidence="2 3" key="1">
    <citation type="submission" date="2022-11" db="EMBL/GenBank/DDBJ databases">
        <title>Minimal conservation of predation-associated metabolite biosynthetic gene clusters underscores biosynthetic potential of Myxococcota including descriptions for ten novel species: Archangium lansinium sp. nov., Myxococcus landrumus sp. nov., Nannocystis bai.</title>
        <authorList>
            <person name="Ahearne A."/>
            <person name="Stevens C."/>
            <person name="Phillips K."/>
        </authorList>
    </citation>
    <scope>NUCLEOTIDE SEQUENCE [LARGE SCALE GENOMIC DNA]</scope>
    <source>
        <strain evidence="2 3">MIWBW</strain>
    </source>
</reference>
<dbReference type="Pfam" id="PF13432">
    <property type="entry name" value="TPR_16"/>
    <property type="match status" value="1"/>
</dbReference>
<organism evidence="2 3">
    <name type="scientific">Archangium lansingense</name>
    <dbReference type="NCBI Taxonomy" id="2995310"/>
    <lineage>
        <taxon>Bacteria</taxon>
        <taxon>Pseudomonadati</taxon>
        <taxon>Myxococcota</taxon>
        <taxon>Myxococcia</taxon>
        <taxon>Myxococcales</taxon>
        <taxon>Cystobacterineae</taxon>
        <taxon>Archangiaceae</taxon>
        <taxon>Archangium</taxon>
    </lineage>
</organism>
<name>A0ABT4A8X6_9BACT</name>
<evidence type="ECO:0000313" key="2">
    <source>
        <dbReference type="EMBL" id="MCY1078105.1"/>
    </source>
</evidence>
<proteinExistence type="predicted"/>
<comment type="caution">
    <text evidence="2">The sequence shown here is derived from an EMBL/GenBank/DDBJ whole genome shotgun (WGS) entry which is preliminary data.</text>
</comment>
<dbReference type="Gene3D" id="1.25.40.10">
    <property type="entry name" value="Tetratricopeptide repeat domain"/>
    <property type="match status" value="1"/>
</dbReference>
<feature type="repeat" description="TPR" evidence="1">
    <location>
        <begin position="142"/>
        <end position="175"/>
    </location>
</feature>
<keyword evidence="1" id="KW-0802">TPR repeat</keyword>
<gene>
    <name evidence="2" type="ORF">OV287_26880</name>
</gene>
<dbReference type="Proteomes" id="UP001207654">
    <property type="component" value="Unassembled WGS sequence"/>
</dbReference>
<dbReference type="PROSITE" id="PS51257">
    <property type="entry name" value="PROKAR_LIPOPROTEIN"/>
    <property type="match status" value="1"/>
</dbReference>
<evidence type="ECO:0000256" key="1">
    <source>
        <dbReference type="PROSITE-ProRule" id="PRU00339"/>
    </source>
</evidence>
<dbReference type="PROSITE" id="PS50005">
    <property type="entry name" value="TPR"/>
    <property type="match status" value="1"/>
</dbReference>
<accession>A0ABT4A8X6</accession>
<sequence length="371" mass="41800">MKGWNLVSRYWFGLLGSLVCVLALGCASSPPASPAVPTTKRPSFLSPPEILERMEKSPVSYKVEPQDSPPGGWAEQLWPRQLEPVTWPQVVEEGGSRVLREWPQKPEVQQLLAEAEPHYQAQRFEEAARLYAQATERCPGCYLAWLFRGDAALFGGDPTTALAHYDKAAELNPYDYRAHFYRGSALIRLERSQEAREAWAWSLVLNPRNPIIRQFFQNNRSVGLAITDDVIVPRGRALAQDDGVVIHFDPDHHPAWFAYANCKALWLGEPSHRQEMTGSTEHRFTSAEELECLASAVSLYESGLRKGEEEHEDRALSRLSAIVQGKMATELILFEMAARVHPQITLTLDDEARKRLHAYVLRYVLVPTGGT</sequence>
<protein>
    <submittedName>
        <fullName evidence="2">Tetratricopeptide repeat protein</fullName>
    </submittedName>
</protein>
<dbReference type="InterPro" id="IPR011990">
    <property type="entry name" value="TPR-like_helical_dom_sf"/>
</dbReference>
<dbReference type="InterPro" id="IPR019734">
    <property type="entry name" value="TPR_rpt"/>
</dbReference>
<keyword evidence="3" id="KW-1185">Reference proteome</keyword>